<dbReference type="PROSITE" id="PS50043">
    <property type="entry name" value="HTH_LUXR_2"/>
    <property type="match status" value="1"/>
</dbReference>
<dbReference type="AlphaFoldDB" id="A0A6F8YY52"/>
<dbReference type="InterPro" id="IPR000792">
    <property type="entry name" value="Tscrpt_reg_LuxR_C"/>
</dbReference>
<dbReference type="InterPro" id="IPR036388">
    <property type="entry name" value="WH-like_DNA-bd_sf"/>
</dbReference>
<name>A0A6F8YY52_9ACTN</name>
<reference evidence="3 4" key="2">
    <citation type="submission" date="2020-03" db="EMBL/GenBank/DDBJ databases">
        <authorList>
            <person name="Ichikawa N."/>
            <person name="Kimura A."/>
            <person name="Kitahashi Y."/>
            <person name="Uohara A."/>
        </authorList>
    </citation>
    <scope>NUCLEOTIDE SEQUENCE [LARGE SCALE GENOMIC DNA]</scope>
    <source>
        <strain evidence="3 4">NBRC 105367</strain>
    </source>
</reference>
<dbReference type="GO" id="GO:0006355">
    <property type="term" value="P:regulation of DNA-templated transcription"/>
    <property type="evidence" value="ECO:0007669"/>
    <property type="project" value="InterPro"/>
</dbReference>
<evidence type="ECO:0000256" key="1">
    <source>
        <dbReference type="SAM" id="MobiDB-lite"/>
    </source>
</evidence>
<dbReference type="InterPro" id="IPR051797">
    <property type="entry name" value="TrmB-like"/>
</dbReference>
<reference evidence="3 4" key="1">
    <citation type="submission" date="2020-03" db="EMBL/GenBank/DDBJ databases">
        <title>Whole genome shotgun sequence of Phytohabitans suffuscus NBRC 105367.</title>
        <authorList>
            <person name="Komaki H."/>
            <person name="Tamura T."/>
        </authorList>
    </citation>
    <scope>NUCLEOTIDE SEQUENCE [LARGE SCALE GENOMIC DNA]</scope>
    <source>
        <strain evidence="3 4">NBRC 105367</strain>
    </source>
</reference>
<dbReference type="InterPro" id="IPR016032">
    <property type="entry name" value="Sig_transdc_resp-reg_C-effctor"/>
</dbReference>
<dbReference type="EMBL" id="AP022871">
    <property type="protein sequence ID" value="BCB90771.1"/>
    <property type="molecule type" value="Genomic_DNA"/>
</dbReference>
<dbReference type="Proteomes" id="UP000503011">
    <property type="component" value="Chromosome"/>
</dbReference>
<dbReference type="SMART" id="SM00421">
    <property type="entry name" value="HTH_LUXR"/>
    <property type="match status" value="1"/>
</dbReference>
<dbReference type="CDD" id="cd06170">
    <property type="entry name" value="LuxR_C_like"/>
    <property type="match status" value="1"/>
</dbReference>
<accession>A0A6F8YY52</accession>
<feature type="compositionally biased region" description="Low complexity" evidence="1">
    <location>
        <begin position="327"/>
        <end position="346"/>
    </location>
</feature>
<dbReference type="KEGG" id="psuu:Psuf_080840"/>
<dbReference type="SUPFAM" id="SSF46894">
    <property type="entry name" value="C-terminal effector domain of the bipartite response regulators"/>
    <property type="match status" value="1"/>
</dbReference>
<dbReference type="Gene3D" id="1.10.10.10">
    <property type="entry name" value="Winged helix-like DNA-binding domain superfamily/Winged helix DNA-binding domain"/>
    <property type="match status" value="1"/>
</dbReference>
<organism evidence="3 4">
    <name type="scientific">Phytohabitans suffuscus</name>
    <dbReference type="NCBI Taxonomy" id="624315"/>
    <lineage>
        <taxon>Bacteria</taxon>
        <taxon>Bacillati</taxon>
        <taxon>Actinomycetota</taxon>
        <taxon>Actinomycetes</taxon>
        <taxon>Micromonosporales</taxon>
        <taxon>Micromonosporaceae</taxon>
    </lineage>
</organism>
<dbReference type="PANTHER" id="PTHR34293:SF1">
    <property type="entry name" value="HTH-TYPE TRANSCRIPTIONAL REGULATOR TRMBL2"/>
    <property type="match status" value="1"/>
</dbReference>
<evidence type="ECO:0000313" key="4">
    <source>
        <dbReference type="Proteomes" id="UP000503011"/>
    </source>
</evidence>
<keyword evidence="4" id="KW-1185">Reference proteome</keyword>
<gene>
    <name evidence="3" type="ORF">Psuf_080840</name>
</gene>
<feature type="domain" description="HTH luxR-type" evidence="2">
    <location>
        <begin position="259"/>
        <end position="325"/>
    </location>
</feature>
<evidence type="ECO:0000313" key="3">
    <source>
        <dbReference type="EMBL" id="BCB90771.1"/>
    </source>
</evidence>
<feature type="region of interest" description="Disordered" evidence="1">
    <location>
        <begin position="327"/>
        <end position="373"/>
    </location>
</feature>
<proteinExistence type="predicted"/>
<dbReference type="GO" id="GO:0003677">
    <property type="term" value="F:DNA binding"/>
    <property type="evidence" value="ECO:0007669"/>
    <property type="project" value="InterPro"/>
</dbReference>
<evidence type="ECO:0000259" key="2">
    <source>
        <dbReference type="PROSITE" id="PS50043"/>
    </source>
</evidence>
<sequence length="373" mass="40486">MTAPVRSLIAWGASPAADLVYRRLVTFGRATTGELRQELGMSRQWVAEALDELAGLGAAAPHRVAGPGGGVVWVPRRDVPPPPRTGPAGGDRERRVSAVLSVVTDLVPRATDLGDGLRHLRSRALTRARLGELVRVASHEHLAMNPEPVFDAEAARPAVAMDRALLHRGVRMRVLGVQPASPDPMVRWGRTAQDAQPAYRAAQTVPMKLIVVDRKVALFPVAPADVDRGYLEVTQPPVVAALVTLFERHWAASRPAQEYRMASIALEPREQALVELLARGHTDSSAARELRISTRTVSTIVRSLMDRCGVDNRFQLGLALGVRHLVSPRSPASHPSRGSHPPSRGPQAPLRSSDFHQSRPRSPSYAENAGYAR</sequence>
<dbReference type="RefSeq" id="WP_173163189.1">
    <property type="nucleotide sequence ID" value="NZ_AP022871.1"/>
</dbReference>
<feature type="region of interest" description="Disordered" evidence="1">
    <location>
        <begin position="71"/>
        <end position="93"/>
    </location>
</feature>
<dbReference type="PANTHER" id="PTHR34293">
    <property type="entry name" value="HTH-TYPE TRANSCRIPTIONAL REGULATOR TRMBL2"/>
    <property type="match status" value="1"/>
</dbReference>
<protein>
    <submittedName>
        <fullName evidence="3">Transcriptional regulator</fullName>
    </submittedName>
</protein>
<dbReference type="Pfam" id="PF00196">
    <property type="entry name" value="GerE"/>
    <property type="match status" value="1"/>
</dbReference>